<organism evidence="1 2">
    <name type="scientific">Hyunsoonleella aquatilis</name>
    <dbReference type="NCBI Taxonomy" id="2762758"/>
    <lineage>
        <taxon>Bacteria</taxon>
        <taxon>Pseudomonadati</taxon>
        <taxon>Bacteroidota</taxon>
        <taxon>Flavobacteriia</taxon>
        <taxon>Flavobacteriales</taxon>
        <taxon>Flavobacteriaceae</taxon>
    </lineage>
</organism>
<dbReference type="Proteomes" id="UP000656244">
    <property type="component" value="Unassembled WGS sequence"/>
</dbReference>
<accession>A0A923H6X6</accession>
<evidence type="ECO:0000313" key="1">
    <source>
        <dbReference type="EMBL" id="MBC3757531.1"/>
    </source>
</evidence>
<dbReference type="AlphaFoldDB" id="A0A923H6X6"/>
<comment type="caution">
    <text evidence="1">The sequence shown here is derived from an EMBL/GenBank/DDBJ whole genome shotgun (WGS) entry which is preliminary data.</text>
</comment>
<name>A0A923H6X6_9FLAO</name>
<proteinExistence type="predicted"/>
<protein>
    <submittedName>
        <fullName evidence="1">Uncharacterized protein</fullName>
    </submittedName>
</protein>
<sequence>MKTFSFIFCIAFVLFSCTENKTSGNIENADDDNFYALTVGNSWVYKNYKLNKDTNAYDLTPVIDSASIVSTEDINGNTYFKFRRLTTGNETKITFCNENGERFEFLRDSLGFLVNEEGKVKFTHTSFDERIFGENDDFNIYEALQEDTEEVTVESGIFSCVFSKRYAVLNANNEFLPGKDFFYYADGFGLIYDTSSFVSSDKPTIIRRLDSYKIIN</sequence>
<dbReference type="EMBL" id="JACNMF010000001">
    <property type="protein sequence ID" value="MBC3757531.1"/>
    <property type="molecule type" value="Genomic_DNA"/>
</dbReference>
<reference evidence="1" key="1">
    <citation type="submission" date="2020-08" db="EMBL/GenBank/DDBJ databases">
        <title>Hyunsoonleella sp. strain SJ7 genome sequencing and assembly.</title>
        <authorList>
            <person name="Kim I."/>
        </authorList>
    </citation>
    <scope>NUCLEOTIDE SEQUENCE</scope>
    <source>
        <strain evidence="1">SJ7</strain>
    </source>
</reference>
<gene>
    <name evidence="1" type="ORF">H7U19_03900</name>
</gene>
<evidence type="ECO:0000313" key="2">
    <source>
        <dbReference type="Proteomes" id="UP000656244"/>
    </source>
</evidence>
<dbReference type="RefSeq" id="WP_186559030.1">
    <property type="nucleotide sequence ID" value="NZ_JACNMF010000001.1"/>
</dbReference>
<keyword evidence="2" id="KW-1185">Reference proteome</keyword>
<dbReference type="PROSITE" id="PS51257">
    <property type="entry name" value="PROKAR_LIPOPROTEIN"/>
    <property type="match status" value="1"/>
</dbReference>